<dbReference type="InterPro" id="IPR029063">
    <property type="entry name" value="SAM-dependent_MTases_sf"/>
</dbReference>
<dbReference type="OrthoDB" id="9805629at2"/>
<dbReference type="SUPFAM" id="SSF53335">
    <property type="entry name" value="S-adenosyl-L-methionine-dependent methyltransferases"/>
    <property type="match status" value="1"/>
</dbReference>
<name>A0A3E0IR94_9STAP</name>
<dbReference type="GO" id="GO:1904047">
    <property type="term" value="F:S-adenosyl-L-methionine binding"/>
    <property type="evidence" value="ECO:0007669"/>
    <property type="project" value="TreeGrafter"/>
</dbReference>
<dbReference type="GO" id="GO:0009307">
    <property type="term" value="P:DNA restriction-modification system"/>
    <property type="evidence" value="ECO:0007669"/>
    <property type="project" value="InterPro"/>
</dbReference>
<evidence type="ECO:0000256" key="1">
    <source>
        <dbReference type="ARBA" id="ARBA00022603"/>
    </source>
</evidence>
<gene>
    <name evidence="4" type="ORF">DOS83_03560</name>
</gene>
<dbReference type="GO" id="GO:0006298">
    <property type="term" value="P:mismatch repair"/>
    <property type="evidence" value="ECO:0007669"/>
    <property type="project" value="TreeGrafter"/>
</dbReference>
<accession>A0A3E0IR94</accession>
<evidence type="ECO:0000256" key="3">
    <source>
        <dbReference type="ARBA" id="ARBA00022691"/>
    </source>
</evidence>
<dbReference type="GO" id="GO:0009007">
    <property type="term" value="F:site-specific DNA-methyltransferase (adenine-specific) activity"/>
    <property type="evidence" value="ECO:0007669"/>
    <property type="project" value="UniProtKB-EC"/>
</dbReference>
<proteinExistence type="predicted"/>
<dbReference type="EMBL" id="QKXQ01000151">
    <property type="protein sequence ID" value="REH98370.1"/>
    <property type="molecule type" value="Genomic_DNA"/>
</dbReference>
<keyword evidence="1" id="KW-0489">Methyltransferase</keyword>
<organism evidence="4 5">
    <name type="scientific">Staphylococcus felis</name>
    <dbReference type="NCBI Taxonomy" id="46127"/>
    <lineage>
        <taxon>Bacteria</taxon>
        <taxon>Bacillati</taxon>
        <taxon>Bacillota</taxon>
        <taxon>Bacilli</taxon>
        <taxon>Bacillales</taxon>
        <taxon>Staphylococcaceae</taxon>
        <taxon>Staphylococcus</taxon>
    </lineage>
</organism>
<keyword evidence="3" id="KW-0949">S-adenosyl-L-methionine</keyword>
<dbReference type="AlphaFoldDB" id="A0A3E0IR94"/>
<dbReference type="Proteomes" id="UP000256562">
    <property type="component" value="Unassembled WGS sequence"/>
</dbReference>
<dbReference type="PANTHER" id="PTHR30481:SF2">
    <property type="entry name" value="SITE-SPECIFIC DNA-METHYLTRANSFERASE (ADENINE-SPECIFIC)"/>
    <property type="match status" value="1"/>
</dbReference>
<protein>
    <recommendedName>
        <fullName evidence="6">DNA adenine methylase</fullName>
    </recommendedName>
</protein>
<evidence type="ECO:0000313" key="4">
    <source>
        <dbReference type="EMBL" id="REH98370.1"/>
    </source>
</evidence>
<dbReference type="Pfam" id="PF02086">
    <property type="entry name" value="MethyltransfD12"/>
    <property type="match status" value="1"/>
</dbReference>
<evidence type="ECO:0008006" key="6">
    <source>
        <dbReference type="Google" id="ProtNLM"/>
    </source>
</evidence>
<dbReference type="GO" id="GO:0032259">
    <property type="term" value="P:methylation"/>
    <property type="evidence" value="ECO:0007669"/>
    <property type="project" value="UniProtKB-KW"/>
</dbReference>
<dbReference type="Gene3D" id="3.40.50.150">
    <property type="entry name" value="Vaccinia Virus protein VP39"/>
    <property type="match status" value="1"/>
</dbReference>
<sequence length="96" mass="11274">MVVTPLRYPGGKYKTYKLVEYLIKENNCISYAEPYAGVAVKLLLNNRVDRILLNDYDKSIYCFWKSTINYTEKFIELIEKTEVNIEIGRSIQKLLT</sequence>
<evidence type="ECO:0000313" key="5">
    <source>
        <dbReference type="Proteomes" id="UP000256562"/>
    </source>
</evidence>
<comment type="caution">
    <text evidence="4">The sequence shown here is derived from an EMBL/GenBank/DDBJ whole genome shotgun (WGS) entry which is preliminary data.</text>
</comment>
<dbReference type="InterPro" id="IPR012327">
    <property type="entry name" value="MeTrfase_D12"/>
</dbReference>
<keyword evidence="2" id="KW-0808">Transferase</keyword>
<evidence type="ECO:0000256" key="2">
    <source>
        <dbReference type="ARBA" id="ARBA00022679"/>
    </source>
</evidence>
<dbReference type="GO" id="GO:0043565">
    <property type="term" value="F:sequence-specific DNA binding"/>
    <property type="evidence" value="ECO:0007669"/>
    <property type="project" value="TreeGrafter"/>
</dbReference>
<reference evidence="4 5" key="1">
    <citation type="journal article" date="2018" name="Vet. Microbiol.">
        <title>Characterisation of Staphylococcus felis isolated from cats using whole genome sequencing.</title>
        <authorList>
            <person name="Worthing K."/>
            <person name="Pang S."/>
            <person name="Trott D.J."/>
            <person name="Abraham S."/>
            <person name="Coombs G.W."/>
            <person name="Jordan D."/>
            <person name="McIntyre L."/>
            <person name="Davies M.R."/>
            <person name="Norris J."/>
        </authorList>
    </citation>
    <scope>NUCLEOTIDE SEQUENCE [LARGE SCALE GENOMIC DNA]</scope>
    <source>
        <strain evidence="4 5">F9</strain>
    </source>
</reference>
<dbReference type="PANTHER" id="PTHR30481">
    <property type="entry name" value="DNA ADENINE METHYLASE"/>
    <property type="match status" value="1"/>
</dbReference>